<dbReference type="PANTHER" id="PTHR14949">
    <property type="entry name" value="EGF-LIKE-DOMAIN, MULTIPLE 7, 8"/>
    <property type="match status" value="1"/>
</dbReference>
<evidence type="ECO:0000313" key="18">
    <source>
        <dbReference type="RefSeq" id="XP_055882512.1"/>
    </source>
</evidence>
<keyword evidence="10 12" id="KW-1015">Disulfide bond</keyword>
<organism evidence="17 20">
    <name type="scientific">Biomphalaria glabrata</name>
    <name type="common">Bloodfluke planorb</name>
    <name type="synonym">Freshwater snail</name>
    <dbReference type="NCBI Taxonomy" id="6526"/>
    <lineage>
        <taxon>Eukaryota</taxon>
        <taxon>Metazoa</taxon>
        <taxon>Spiralia</taxon>
        <taxon>Lophotrochozoa</taxon>
        <taxon>Mollusca</taxon>
        <taxon>Gastropoda</taxon>
        <taxon>Heterobranchia</taxon>
        <taxon>Euthyneura</taxon>
        <taxon>Panpulmonata</taxon>
        <taxon>Hygrophila</taxon>
        <taxon>Lymnaeoidea</taxon>
        <taxon>Planorbidae</taxon>
        <taxon>Biomphalaria</taxon>
    </lineage>
</organism>
<feature type="domain" description="EGF-like" evidence="15">
    <location>
        <begin position="232"/>
        <end position="264"/>
    </location>
</feature>
<dbReference type="SMART" id="SM00469">
    <property type="entry name" value="WIF"/>
    <property type="match status" value="1"/>
</dbReference>
<dbReference type="InterPro" id="IPR050969">
    <property type="entry name" value="Dev_Signal_Modulators"/>
</dbReference>
<gene>
    <name evidence="18 19 20" type="primary">LOC106055008</name>
</gene>
<evidence type="ECO:0000259" key="16">
    <source>
        <dbReference type="PROSITE" id="PS50814"/>
    </source>
</evidence>
<keyword evidence="7" id="KW-0879">Wnt signaling pathway</keyword>
<evidence type="ECO:0000256" key="4">
    <source>
        <dbReference type="ARBA" id="ARBA00022473"/>
    </source>
</evidence>
<dbReference type="InterPro" id="IPR000742">
    <property type="entry name" value="EGF"/>
</dbReference>
<evidence type="ECO:0000256" key="1">
    <source>
        <dbReference type="ARBA" id="ARBA00003309"/>
    </source>
</evidence>
<dbReference type="SMART" id="SM00181">
    <property type="entry name" value="EGF"/>
    <property type="match status" value="4"/>
</dbReference>
<evidence type="ECO:0000256" key="5">
    <source>
        <dbReference type="ARBA" id="ARBA00022525"/>
    </source>
</evidence>
<evidence type="ECO:0000256" key="13">
    <source>
        <dbReference type="SAM" id="MobiDB-lite"/>
    </source>
</evidence>
<dbReference type="PROSITE" id="PS50026">
    <property type="entry name" value="EGF_3"/>
    <property type="match status" value="3"/>
</dbReference>
<evidence type="ECO:0000313" key="20">
    <source>
        <dbReference type="RefSeq" id="XP_055882514.1"/>
    </source>
</evidence>
<keyword evidence="11" id="KW-0325">Glycoprotein</keyword>
<feature type="signal peptide" evidence="14">
    <location>
        <begin position="1"/>
        <end position="29"/>
    </location>
</feature>
<dbReference type="InterPro" id="IPR013309">
    <property type="entry name" value="Wnt-inh"/>
</dbReference>
<keyword evidence="6 12" id="KW-0245">EGF-like domain</keyword>
<comment type="subcellular location">
    <subcellularLocation>
        <location evidence="2">Secreted</location>
    </subcellularLocation>
</comment>
<feature type="region of interest" description="Disordered" evidence="13">
    <location>
        <begin position="433"/>
        <end position="456"/>
    </location>
</feature>
<evidence type="ECO:0000256" key="3">
    <source>
        <dbReference type="ARBA" id="ARBA00013854"/>
    </source>
</evidence>
<feature type="domain" description="WIF" evidence="16">
    <location>
        <begin position="44"/>
        <end position="180"/>
    </location>
</feature>
<feature type="disulfide bond" evidence="12">
    <location>
        <begin position="207"/>
        <end position="216"/>
    </location>
</feature>
<evidence type="ECO:0000256" key="7">
    <source>
        <dbReference type="ARBA" id="ARBA00022687"/>
    </source>
</evidence>
<dbReference type="CDD" id="cd00054">
    <property type="entry name" value="EGF_CA"/>
    <property type="match status" value="3"/>
</dbReference>
<dbReference type="Pfam" id="PF02019">
    <property type="entry name" value="WIF"/>
    <property type="match status" value="1"/>
</dbReference>
<evidence type="ECO:0000313" key="17">
    <source>
        <dbReference type="Proteomes" id="UP001165740"/>
    </source>
</evidence>
<evidence type="ECO:0000256" key="2">
    <source>
        <dbReference type="ARBA" id="ARBA00004613"/>
    </source>
</evidence>
<dbReference type="PRINTS" id="PR01901">
    <property type="entry name" value="WIFPROTEIN"/>
</dbReference>
<evidence type="ECO:0000256" key="6">
    <source>
        <dbReference type="ARBA" id="ARBA00022536"/>
    </source>
</evidence>
<dbReference type="SUPFAM" id="SSF57196">
    <property type="entry name" value="EGF/Laminin"/>
    <property type="match status" value="3"/>
</dbReference>
<feature type="domain" description="EGF-like" evidence="15">
    <location>
        <begin position="296"/>
        <end position="328"/>
    </location>
</feature>
<evidence type="ECO:0000256" key="11">
    <source>
        <dbReference type="ARBA" id="ARBA00023180"/>
    </source>
</evidence>
<dbReference type="GeneID" id="106055008"/>
<evidence type="ECO:0000256" key="8">
    <source>
        <dbReference type="ARBA" id="ARBA00022729"/>
    </source>
</evidence>
<dbReference type="PROSITE" id="PS50814">
    <property type="entry name" value="WIF"/>
    <property type="match status" value="1"/>
</dbReference>
<evidence type="ECO:0000256" key="10">
    <source>
        <dbReference type="ARBA" id="ARBA00023157"/>
    </source>
</evidence>
<dbReference type="Gene3D" id="2.60.40.2170">
    <property type="entry name" value="Wnt, WIF domain"/>
    <property type="match status" value="1"/>
</dbReference>
<dbReference type="PROSITE" id="PS01186">
    <property type="entry name" value="EGF_2"/>
    <property type="match status" value="2"/>
</dbReference>
<feature type="disulfide bond" evidence="12">
    <location>
        <begin position="236"/>
        <end position="246"/>
    </location>
</feature>
<feature type="disulfide bond" evidence="12">
    <location>
        <begin position="189"/>
        <end position="199"/>
    </location>
</feature>
<dbReference type="GO" id="GO:0016055">
    <property type="term" value="P:Wnt signaling pathway"/>
    <property type="evidence" value="ECO:0007669"/>
    <property type="project" value="UniProtKB-KW"/>
</dbReference>
<feature type="disulfide bond" evidence="12">
    <location>
        <begin position="318"/>
        <end position="327"/>
    </location>
</feature>
<feature type="disulfide bond" evidence="12">
    <location>
        <begin position="254"/>
        <end position="263"/>
    </location>
</feature>
<dbReference type="GO" id="GO:0005576">
    <property type="term" value="C:extracellular region"/>
    <property type="evidence" value="ECO:0007669"/>
    <property type="project" value="UniProtKB-SubCell"/>
</dbReference>
<comment type="caution">
    <text evidence="12">Lacks conserved residue(s) required for the propagation of feature annotation.</text>
</comment>
<dbReference type="InterPro" id="IPR013111">
    <property type="entry name" value="EGF_extracell"/>
</dbReference>
<dbReference type="Proteomes" id="UP001165740">
    <property type="component" value="Chromosome 4"/>
</dbReference>
<dbReference type="GO" id="GO:0005102">
    <property type="term" value="F:signaling receptor binding"/>
    <property type="evidence" value="ECO:0007669"/>
    <property type="project" value="TreeGrafter"/>
</dbReference>
<accession>A0A9W3A5Q8</accession>
<protein>
    <recommendedName>
        <fullName evidence="3">Wnt inhibitory factor 1</fullName>
    </recommendedName>
</protein>
<dbReference type="AlphaFoldDB" id="A0A9W3A5Q8"/>
<proteinExistence type="predicted"/>
<evidence type="ECO:0000313" key="19">
    <source>
        <dbReference type="RefSeq" id="XP_055882513.1"/>
    </source>
</evidence>
<dbReference type="RefSeq" id="XP_055882512.1">
    <property type="nucleotide sequence ID" value="XM_056026537.1"/>
</dbReference>
<evidence type="ECO:0000259" key="15">
    <source>
        <dbReference type="PROSITE" id="PS50026"/>
    </source>
</evidence>
<reference evidence="18 19" key="1">
    <citation type="submission" date="2025-04" db="UniProtKB">
        <authorList>
            <consortium name="RefSeq"/>
        </authorList>
    </citation>
    <scope>IDENTIFICATION</scope>
</reference>
<feature type="region of interest" description="Disordered" evidence="13">
    <location>
        <begin position="331"/>
        <end position="357"/>
    </location>
</feature>
<feature type="domain" description="EGF-like" evidence="15">
    <location>
        <begin position="185"/>
        <end position="217"/>
    </location>
</feature>
<dbReference type="RefSeq" id="XP_055882514.1">
    <property type="nucleotide sequence ID" value="XM_056026539.1"/>
</dbReference>
<evidence type="ECO:0000256" key="12">
    <source>
        <dbReference type="PROSITE-ProRule" id="PRU00076"/>
    </source>
</evidence>
<keyword evidence="9" id="KW-0677">Repeat</keyword>
<dbReference type="InterPro" id="IPR013032">
    <property type="entry name" value="EGF-like_CS"/>
</dbReference>
<evidence type="ECO:0000256" key="9">
    <source>
        <dbReference type="ARBA" id="ARBA00022737"/>
    </source>
</evidence>
<sequence>MRRPVTPMSFCVLVLICWTLTSPPALVMARRHLSQSQSQSQLALWIDERQVKAIYGMEILIPIIQDGKVSPYLNNAILTDQFIIPAEVDTVNLTWQAGQESYTYVFDNFTSLDQHLLYQPLLGIPARGYIPRPATVFQITIPCKGKDMGVASLLLGLTIFDQWKRPLKGTPIDLRLKKQCVAFVTSSLCRPGCRNGGTCNSHGVCECPQGYKGTLCDIDLTWSLNMASQHPSTAMCTPACQNNGTCISPATCACPPGYLGDYCEKAVCGRTCQNGGHCLQEGYCWCAVGFYGDACEYNLCNPLCQNGATCIGTNQCQCPPHYSGPLCELKDEPDRPKRSKDNKNNKKVVKKKQSDQGLDVKLRKAEKRLLKIIFRRKDKWEMKPSENITLNRMHNRTETGSLKLDERRFLIKFLTRERKHLTSKDKTKLKRFKNLIRKSKSRQNQKSPRSRRVFDD</sequence>
<dbReference type="PROSITE" id="PS00022">
    <property type="entry name" value="EGF_1"/>
    <property type="match status" value="3"/>
</dbReference>
<feature type="compositionally biased region" description="Basic and acidic residues" evidence="13">
    <location>
        <begin position="331"/>
        <end position="344"/>
    </location>
</feature>
<dbReference type="OMA" id="CKKALCY"/>
<dbReference type="Gene3D" id="2.10.25.10">
    <property type="entry name" value="Laminin"/>
    <property type="match status" value="3"/>
</dbReference>
<keyword evidence="8 14" id="KW-0732">Signal</keyword>
<dbReference type="GO" id="GO:0009986">
    <property type="term" value="C:cell surface"/>
    <property type="evidence" value="ECO:0007669"/>
    <property type="project" value="TreeGrafter"/>
</dbReference>
<comment type="function">
    <text evidence="1">Binds to WNT proteins and inhibits their activities. May be involved in mesoderm segmentation.</text>
</comment>
<dbReference type="Pfam" id="PF07974">
    <property type="entry name" value="EGF_2"/>
    <property type="match status" value="1"/>
</dbReference>
<dbReference type="RefSeq" id="XP_055882513.1">
    <property type="nucleotide sequence ID" value="XM_056026538.1"/>
</dbReference>
<keyword evidence="17" id="KW-1185">Reference proteome</keyword>
<dbReference type="Pfam" id="PF12661">
    <property type="entry name" value="hEGF"/>
    <property type="match status" value="2"/>
</dbReference>
<keyword evidence="5" id="KW-0964">Secreted</keyword>
<feature type="chain" id="PRO_5044702730" description="Wnt inhibitory factor 1" evidence="14">
    <location>
        <begin position="30"/>
        <end position="456"/>
    </location>
</feature>
<feature type="disulfide bond" evidence="12">
    <location>
        <begin position="300"/>
        <end position="310"/>
    </location>
</feature>
<evidence type="ECO:0000256" key="14">
    <source>
        <dbReference type="SAM" id="SignalP"/>
    </source>
</evidence>
<dbReference type="PANTHER" id="PTHR14949:SF32">
    <property type="entry name" value="WNT INHIBITORY FACTOR 1"/>
    <property type="match status" value="1"/>
</dbReference>
<dbReference type="InterPro" id="IPR003306">
    <property type="entry name" value="WIF"/>
</dbReference>
<dbReference type="OrthoDB" id="10045365at2759"/>
<name>A0A9W3A5Q8_BIOGL</name>
<dbReference type="InterPro" id="IPR038677">
    <property type="entry name" value="WIF_sf"/>
</dbReference>
<keyword evidence="4" id="KW-0217">Developmental protein</keyword>